<dbReference type="NCBIfam" id="TIGR01007">
    <property type="entry name" value="eps_fam"/>
    <property type="match status" value="1"/>
</dbReference>
<dbReference type="Gene3D" id="3.40.50.300">
    <property type="entry name" value="P-loop containing nucleotide triphosphate hydrolases"/>
    <property type="match status" value="1"/>
</dbReference>
<evidence type="ECO:0000256" key="1">
    <source>
        <dbReference type="ARBA" id="ARBA00007316"/>
    </source>
</evidence>
<keyword evidence="5" id="KW-0418">Kinase</keyword>
<gene>
    <name evidence="10" type="ORF">LEA_19434</name>
</gene>
<dbReference type="EMBL" id="AJWY01013365">
    <property type="protein sequence ID" value="EKC47323.1"/>
    <property type="molecule type" value="Genomic_DNA"/>
</dbReference>
<reference evidence="10" key="1">
    <citation type="journal article" date="2013" name="Environ. Microbiol.">
        <title>Microbiota from the distal guts of lean and obese adolescents exhibit partial functional redundancy besides clear differences in community structure.</title>
        <authorList>
            <person name="Ferrer M."/>
            <person name="Ruiz A."/>
            <person name="Lanza F."/>
            <person name="Haange S.B."/>
            <person name="Oberbach A."/>
            <person name="Till H."/>
            <person name="Bargiela R."/>
            <person name="Campoy C."/>
            <person name="Segura M.T."/>
            <person name="Richter M."/>
            <person name="von Bergen M."/>
            <person name="Seifert J."/>
            <person name="Suarez A."/>
        </authorList>
    </citation>
    <scope>NUCLEOTIDE SEQUENCE</scope>
</reference>
<dbReference type="PANTHER" id="PTHR32309">
    <property type="entry name" value="TYROSINE-PROTEIN KINASE"/>
    <property type="match status" value="1"/>
</dbReference>
<evidence type="ECO:0000256" key="6">
    <source>
        <dbReference type="ARBA" id="ARBA00022840"/>
    </source>
</evidence>
<dbReference type="InterPro" id="IPR025669">
    <property type="entry name" value="AAA_dom"/>
</dbReference>
<dbReference type="Pfam" id="PF13614">
    <property type="entry name" value="AAA_31"/>
    <property type="match status" value="1"/>
</dbReference>
<evidence type="ECO:0000259" key="9">
    <source>
        <dbReference type="Pfam" id="PF13614"/>
    </source>
</evidence>
<evidence type="ECO:0000256" key="8">
    <source>
        <dbReference type="ARBA" id="ARBA00051245"/>
    </source>
</evidence>
<dbReference type="InterPro" id="IPR005702">
    <property type="entry name" value="Wzc-like_C"/>
</dbReference>
<dbReference type="AlphaFoldDB" id="K1RPL6"/>
<keyword evidence="4" id="KW-0547">Nucleotide-binding</keyword>
<dbReference type="InterPro" id="IPR050445">
    <property type="entry name" value="Bact_polysacc_biosynth/exp"/>
</dbReference>
<keyword evidence="3" id="KW-0808">Transferase</keyword>
<dbReference type="SUPFAM" id="SSF52540">
    <property type="entry name" value="P-loop containing nucleoside triphosphate hydrolases"/>
    <property type="match status" value="1"/>
</dbReference>
<evidence type="ECO:0000256" key="7">
    <source>
        <dbReference type="ARBA" id="ARBA00023137"/>
    </source>
</evidence>
<dbReference type="GO" id="GO:0005886">
    <property type="term" value="C:plasma membrane"/>
    <property type="evidence" value="ECO:0007669"/>
    <property type="project" value="TreeGrafter"/>
</dbReference>
<evidence type="ECO:0000256" key="5">
    <source>
        <dbReference type="ARBA" id="ARBA00022777"/>
    </source>
</evidence>
<keyword evidence="7" id="KW-0829">Tyrosine-protein kinase</keyword>
<feature type="domain" description="AAA" evidence="9">
    <location>
        <begin position="12"/>
        <end position="139"/>
    </location>
</feature>
<dbReference type="GO" id="GO:0004715">
    <property type="term" value="F:non-membrane spanning protein tyrosine kinase activity"/>
    <property type="evidence" value="ECO:0007669"/>
    <property type="project" value="UniProtKB-EC"/>
</dbReference>
<sequence>MVSITSSSKSEGKTITAVNIAIALAQQVDTRVLIIDCDLRRPRIQSVLEIPVDKGITNYLNFECEVSDIVYTSKLDNLDAICCGTIPPNPSELLSSDNMKELIKELSKQYDYIIFDTPPIGVVIDALPIIKQTDGVVVIVRDNVTDIRDYKKQLIFSNAPKLILSVLY</sequence>
<dbReference type="PANTHER" id="PTHR32309:SF13">
    <property type="entry name" value="FERRIC ENTEROBACTIN TRANSPORT PROTEIN FEPE"/>
    <property type="match status" value="1"/>
</dbReference>
<organism evidence="10">
    <name type="scientific">human gut metagenome</name>
    <dbReference type="NCBI Taxonomy" id="408170"/>
    <lineage>
        <taxon>unclassified sequences</taxon>
        <taxon>metagenomes</taxon>
        <taxon>organismal metagenomes</taxon>
    </lineage>
</organism>
<comment type="catalytic activity">
    <reaction evidence="8">
        <text>L-tyrosyl-[protein] + ATP = O-phospho-L-tyrosyl-[protein] + ADP + H(+)</text>
        <dbReference type="Rhea" id="RHEA:10596"/>
        <dbReference type="Rhea" id="RHEA-COMP:10136"/>
        <dbReference type="Rhea" id="RHEA-COMP:20101"/>
        <dbReference type="ChEBI" id="CHEBI:15378"/>
        <dbReference type="ChEBI" id="CHEBI:30616"/>
        <dbReference type="ChEBI" id="CHEBI:46858"/>
        <dbReference type="ChEBI" id="CHEBI:61978"/>
        <dbReference type="ChEBI" id="CHEBI:456216"/>
        <dbReference type="EC" id="2.7.10.2"/>
    </reaction>
</comment>
<dbReference type="InterPro" id="IPR027417">
    <property type="entry name" value="P-loop_NTPase"/>
</dbReference>
<protein>
    <recommendedName>
        <fullName evidence="2">non-specific protein-tyrosine kinase</fullName>
        <ecNumber evidence="2">2.7.10.2</ecNumber>
    </recommendedName>
</protein>
<evidence type="ECO:0000256" key="3">
    <source>
        <dbReference type="ARBA" id="ARBA00022679"/>
    </source>
</evidence>
<evidence type="ECO:0000313" key="10">
    <source>
        <dbReference type="EMBL" id="EKC47323.1"/>
    </source>
</evidence>
<comment type="similarity">
    <text evidence="1">Belongs to the CpsD/CapB family.</text>
</comment>
<evidence type="ECO:0000256" key="4">
    <source>
        <dbReference type="ARBA" id="ARBA00022741"/>
    </source>
</evidence>
<dbReference type="CDD" id="cd05387">
    <property type="entry name" value="BY-kinase"/>
    <property type="match status" value="1"/>
</dbReference>
<proteinExistence type="inferred from homology"/>
<evidence type="ECO:0000256" key="2">
    <source>
        <dbReference type="ARBA" id="ARBA00011903"/>
    </source>
</evidence>
<feature type="non-terminal residue" evidence="10">
    <location>
        <position position="168"/>
    </location>
</feature>
<keyword evidence="6" id="KW-0067">ATP-binding</keyword>
<comment type="caution">
    <text evidence="10">The sequence shown here is derived from an EMBL/GenBank/DDBJ whole genome shotgun (WGS) entry which is preliminary data.</text>
</comment>
<dbReference type="GO" id="GO:0005524">
    <property type="term" value="F:ATP binding"/>
    <property type="evidence" value="ECO:0007669"/>
    <property type="project" value="UniProtKB-KW"/>
</dbReference>
<dbReference type="EC" id="2.7.10.2" evidence="2"/>
<accession>K1RPL6</accession>
<name>K1RPL6_9ZZZZ</name>